<evidence type="ECO:0000313" key="6">
    <source>
        <dbReference type="Proteomes" id="UP001501218"/>
    </source>
</evidence>
<evidence type="ECO:0000259" key="4">
    <source>
        <dbReference type="Pfam" id="PF07859"/>
    </source>
</evidence>
<proteinExistence type="inferred from homology"/>
<dbReference type="InterPro" id="IPR050300">
    <property type="entry name" value="GDXG_lipolytic_enzyme"/>
</dbReference>
<comment type="caution">
    <text evidence="5">The sequence shown here is derived from an EMBL/GenBank/DDBJ whole genome shotgun (WGS) entry which is preliminary data.</text>
</comment>
<dbReference type="Proteomes" id="UP001501218">
    <property type="component" value="Unassembled WGS sequence"/>
</dbReference>
<evidence type="ECO:0000256" key="3">
    <source>
        <dbReference type="PROSITE-ProRule" id="PRU10038"/>
    </source>
</evidence>
<dbReference type="PROSITE" id="PS01174">
    <property type="entry name" value="LIPASE_GDXG_SER"/>
    <property type="match status" value="1"/>
</dbReference>
<reference evidence="5 6" key="1">
    <citation type="journal article" date="2019" name="Int. J. Syst. Evol. Microbiol.">
        <title>The Global Catalogue of Microorganisms (GCM) 10K type strain sequencing project: providing services to taxonomists for standard genome sequencing and annotation.</title>
        <authorList>
            <consortium name="The Broad Institute Genomics Platform"/>
            <consortium name="The Broad Institute Genome Sequencing Center for Infectious Disease"/>
            <person name="Wu L."/>
            <person name="Ma J."/>
        </authorList>
    </citation>
    <scope>NUCLEOTIDE SEQUENCE [LARGE SCALE GENOMIC DNA]</scope>
    <source>
        <strain evidence="5 6">JCM 16221</strain>
    </source>
</reference>
<protein>
    <submittedName>
        <fullName evidence="5">Alpha/beta hydrolase</fullName>
    </submittedName>
</protein>
<evidence type="ECO:0000256" key="2">
    <source>
        <dbReference type="ARBA" id="ARBA00022801"/>
    </source>
</evidence>
<feature type="domain" description="Alpha/beta hydrolase fold-3" evidence="4">
    <location>
        <begin position="81"/>
        <end position="287"/>
    </location>
</feature>
<keyword evidence="6" id="KW-1185">Reference proteome</keyword>
<dbReference type="PANTHER" id="PTHR48081">
    <property type="entry name" value="AB HYDROLASE SUPERFAMILY PROTEIN C4A8.06C"/>
    <property type="match status" value="1"/>
</dbReference>
<comment type="similarity">
    <text evidence="1">Belongs to the 'GDXG' lipolytic enzyme family.</text>
</comment>
<dbReference type="EMBL" id="BAAARA010000023">
    <property type="protein sequence ID" value="GAA2361557.1"/>
    <property type="molecule type" value="Genomic_DNA"/>
</dbReference>
<name>A0ABN3GVL1_9PSEU</name>
<dbReference type="Gene3D" id="3.40.50.1820">
    <property type="entry name" value="alpha/beta hydrolase"/>
    <property type="match status" value="1"/>
</dbReference>
<accession>A0ABN3GVL1</accession>
<keyword evidence="2 5" id="KW-0378">Hydrolase</keyword>
<dbReference type="GO" id="GO:0016787">
    <property type="term" value="F:hydrolase activity"/>
    <property type="evidence" value="ECO:0007669"/>
    <property type="project" value="UniProtKB-KW"/>
</dbReference>
<dbReference type="InterPro" id="IPR029058">
    <property type="entry name" value="AB_hydrolase_fold"/>
</dbReference>
<dbReference type="Pfam" id="PF07859">
    <property type="entry name" value="Abhydrolase_3"/>
    <property type="match status" value="1"/>
</dbReference>
<dbReference type="PANTHER" id="PTHR48081:SF8">
    <property type="entry name" value="ALPHA_BETA HYDROLASE FOLD-3 DOMAIN-CONTAINING PROTEIN-RELATED"/>
    <property type="match status" value="1"/>
</dbReference>
<evidence type="ECO:0000256" key="1">
    <source>
        <dbReference type="ARBA" id="ARBA00010515"/>
    </source>
</evidence>
<sequence length="312" mass="33634">MPLHPDAQALISQVREHFPDLGGEVTDAATARRIMAEGAAARPQQEVADVEDREIPGSAGVRVPVRVYWPFGRAAEPRPVVVYFHGGGWVLGDLDSHDGVARAMANEVGAIVVSVDYRLAPEHRYPAAVEDAYSATVWAAENAASLGGDPARLAVAGDSAGGNLAAVAALLCVERGTPGLAFQLLIYPVTDHDFDTRSYLESDADCVLTRRHMMWFWDQYAPDRELREHPHAAPLRADDLTGLPPAHVLTVGMDPLCDEGRAYAERLRASGVPTSAQHCDGLFHGFLPGAELMPVAWEAVTEMYAVLRAALE</sequence>
<organism evidence="5 6">
    <name type="scientific">Saccharopolyspora halophila</name>
    <dbReference type="NCBI Taxonomy" id="405551"/>
    <lineage>
        <taxon>Bacteria</taxon>
        <taxon>Bacillati</taxon>
        <taxon>Actinomycetota</taxon>
        <taxon>Actinomycetes</taxon>
        <taxon>Pseudonocardiales</taxon>
        <taxon>Pseudonocardiaceae</taxon>
        <taxon>Saccharopolyspora</taxon>
    </lineage>
</organism>
<gene>
    <name evidence="5" type="ORF">GCM10009854_46150</name>
</gene>
<dbReference type="InterPro" id="IPR002168">
    <property type="entry name" value="Lipase_GDXG_HIS_AS"/>
</dbReference>
<dbReference type="SUPFAM" id="SSF53474">
    <property type="entry name" value="alpha/beta-Hydrolases"/>
    <property type="match status" value="1"/>
</dbReference>
<dbReference type="RefSeq" id="WP_344136932.1">
    <property type="nucleotide sequence ID" value="NZ_BAAARA010000023.1"/>
</dbReference>
<dbReference type="InterPro" id="IPR033140">
    <property type="entry name" value="Lipase_GDXG_put_SER_AS"/>
</dbReference>
<dbReference type="InterPro" id="IPR013094">
    <property type="entry name" value="AB_hydrolase_3"/>
</dbReference>
<feature type="active site" evidence="3">
    <location>
        <position position="159"/>
    </location>
</feature>
<dbReference type="PROSITE" id="PS01173">
    <property type="entry name" value="LIPASE_GDXG_HIS"/>
    <property type="match status" value="1"/>
</dbReference>
<evidence type="ECO:0000313" key="5">
    <source>
        <dbReference type="EMBL" id="GAA2361557.1"/>
    </source>
</evidence>